<feature type="transmembrane region" description="Helical" evidence="11">
    <location>
        <begin position="21"/>
        <end position="41"/>
    </location>
</feature>
<keyword evidence="6" id="KW-0256">Endoplasmic reticulum</keyword>
<keyword evidence="7 11" id="KW-1133">Transmembrane helix</keyword>
<keyword evidence="4" id="KW-0808">Transferase</keyword>
<comment type="similarity">
    <text evidence="2">Belongs to the diacylglycerol acyltransferase family.</text>
</comment>
<gene>
    <name evidence="12" type="ORF">ILYODFUR_023802</name>
</gene>
<dbReference type="InterPro" id="IPR007130">
    <property type="entry name" value="DAGAT"/>
</dbReference>
<evidence type="ECO:0000256" key="10">
    <source>
        <dbReference type="ARBA" id="ARBA00023315"/>
    </source>
</evidence>
<dbReference type="Proteomes" id="UP001482620">
    <property type="component" value="Unassembled WGS sequence"/>
</dbReference>
<evidence type="ECO:0000256" key="3">
    <source>
        <dbReference type="ARBA" id="ARBA00022516"/>
    </source>
</evidence>
<evidence type="ECO:0000313" key="12">
    <source>
        <dbReference type="EMBL" id="MEQ2252635.1"/>
    </source>
</evidence>
<keyword evidence="9 11" id="KW-0472">Membrane</keyword>
<evidence type="ECO:0000313" key="13">
    <source>
        <dbReference type="Proteomes" id="UP001482620"/>
    </source>
</evidence>
<keyword evidence="5 11" id="KW-0812">Transmembrane</keyword>
<keyword evidence="3" id="KW-0444">Lipid biosynthesis</keyword>
<evidence type="ECO:0000256" key="1">
    <source>
        <dbReference type="ARBA" id="ARBA00004477"/>
    </source>
</evidence>
<proteinExistence type="inferred from homology"/>
<evidence type="ECO:0000256" key="6">
    <source>
        <dbReference type="ARBA" id="ARBA00022824"/>
    </source>
</evidence>
<keyword evidence="10" id="KW-0012">Acyltransferase</keyword>
<evidence type="ECO:0000256" key="11">
    <source>
        <dbReference type="SAM" id="Phobius"/>
    </source>
</evidence>
<evidence type="ECO:0000256" key="7">
    <source>
        <dbReference type="ARBA" id="ARBA00022989"/>
    </source>
</evidence>
<sequence length="199" mass="23401">MKIQFAPLNVPLQRRLQTAAVLQWVFSFLALAQCCLAAFVLLALSDWWILALLYAGWLWLDWDTPTTGGRRFQWVRNWTVWEYLRDYFPLTLVKTVDLDPTKNYIFGFHPHEEAMTILEVLDEIWWTSDIEVEDSSDSSVDLEEDDENISLRRDPVHNASTIWNIMPLNYFLYTSLTILFNKNPPVGDKMIQFSSFSFH</sequence>
<evidence type="ECO:0000256" key="8">
    <source>
        <dbReference type="ARBA" id="ARBA00023098"/>
    </source>
</evidence>
<protein>
    <submittedName>
        <fullName evidence="12">Uncharacterized protein</fullName>
    </submittedName>
</protein>
<keyword evidence="13" id="KW-1185">Reference proteome</keyword>
<name>A0ABV0V7I9_9TELE</name>
<evidence type="ECO:0000256" key="2">
    <source>
        <dbReference type="ARBA" id="ARBA00005420"/>
    </source>
</evidence>
<comment type="caution">
    <text evidence="12">The sequence shown here is derived from an EMBL/GenBank/DDBJ whole genome shotgun (WGS) entry which is preliminary data.</text>
</comment>
<accession>A0ABV0V7I9</accession>
<reference evidence="12 13" key="1">
    <citation type="submission" date="2021-06" db="EMBL/GenBank/DDBJ databases">
        <authorList>
            <person name="Palmer J.M."/>
        </authorList>
    </citation>
    <scope>NUCLEOTIDE SEQUENCE [LARGE SCALE GENOMIC DNA]</scope>
    <source>
        <strain evidence="13">if_2019</strain>
        <tissue evidence="12">Muscle</tissue>
    </source>
</reference>
<organism evidence="12 13">
    <name type="scientific">Ilyodon furcidens</name>
    <name type="common">goldbreast splitfin</name>
    <dbReference type="NCBI Taxonomy" id="33524"/>
    <lineage>
        <taxon>Eukaryota</taxon>
        <taxon>Metazoa</taxon>
        <taxon>Chordata</taxon>
        <taxon>Craniata</taxon>
        <taxon>Vertebrata</taxon>
        <taxon>Euteleostomi</taxon>
        <taxon>Actinopterygii</taxon>
        <taxon>Neopterygii</taxon>
        <taxon>Teleostei</taxon>
        <taxon>Neoteleostei</taxon>
        <taxon>Acanthomorphata</taxon>
        <taxon>Ovalentaria</taxon>
        <taxon>Atherinomorphae</taxon>
        <taxon>Cyprinodontiformes</taxon>
        <taxon>Goodeidae</taxon>
        <taxon>Ilyodon</taxon>
    </lineage>
</organism>
<keyword evidence="8" id="KW-0443">Lipid metabolism</keyword>
<comment type="subcellular location">
    <subcellularLocation>
        <location evidence="1">Endoplasmic reticulum membrane</location>
        <topology evidence="1">Multi-pass membrane protein</topology>
    </subcellularLocation>
</comment>
<evidence type="ECO:0000256" key="4">
    <source>
        <dbReference type="ARBA" id="ARBA00022679"/>
    </source>
</evidence>
<dbReference type="Pfam" id="PF03982">
    <property type="entry name" value="DAGAT"/>
    <property type="match status" value="1"/>
</dbReference>
<evidence type="ECO:0000256" key="5">
    <source>
        <dbReference type="ARBA" id="ARBA00022692"/>
    </source>
</evidence>
<evidence type="ECO:0000256" key="9">
    <source>
        <dbReference type="ARBA" id="ARBA00023136"/>
    </source>
</evidence>
<dbReference type="PANTHER" id="PTHR12317">
    <property type="entry name" value="DIACYLGLYCEROL O-ACYLTRANSFERASE"/>
    <property type="match status" value="1"/>
</dbReference>
<dbReference type="PANTHER" id="PTHR12317:SF78">
    <property type="entry name" value="ACYLTRANSFERASE"/>
    <property type="match status" value="1"/>
</dbReference>
<dbReference type="EMBL" id="JAHRIQ010095445">
    <property type="protein sequence ID" value="MEQ2252635.1"/>
    <property type="molecule type" value="Genomic_DNA"/>
</dbReference>